<dbReference type="Pfam" id="PF07690">
    <property type="entry name" value="MFS_1"/>
    <property type="match status" value="1"/>
</dbReference>
<reference evidence="8 9" key="1">
    <citation type="submission" date="2013-11" db="EMBL/GenBank/DDBJ databases">
        <title>Complete genome sequence of Rhizobium gallicum bv. gallicum R602.</title>
        <authorList>
            <person name="Bustos P."/>
            <person name="Santamaria R.I."/>
            <person name="Lozano L."/>
            <person name="Acosta J.L."/>
            <person name="Ormeno-Orrillo E."/>
            <person name="Rogel M.A."/>
            <person name="Romero D."/>
            <person name="Cevallos M.A."/>
            <person name="Martinez-Romero E."/>
            <person name="Gonzalez V."/>
        </authorList>
    </citation>
    <scope>NUCLEOTIDE SEQUENCE [LARGE SCALE GENOMIC DNA]</scope>
    <source>
        <strain evidence="8 9">R602</strain>
    </source>
</reference>
<evidence type="ECO:0000256" key="2">
    <source>
        <dbReference type="ARBA" id="ARBA00022448"/>
    </source>
</evidence>
<accession>A0A0B4X0G2</accession>
<feature type="transmembrane region" description="Helical" evidence="6">
    <location>
        <begin position="263"/>
        <end position="282"/>
    </location>
</feature>
<keyword evidence="5 6" id="KW-0472">Membrane</keyword>
<evidence type="ECO:0000256" key="5">
    <source>
        <dbReference type="ARBA" id="ARBA00023136"/>
    </source>
</evidence>
<sequence length="426" mass="45409">MIPKHKPHTENQGSSRIGMGFTEFVITIALMTASIAMAIDSMLPALPAIGRSLSVTSTNDAQLIIGVFFFGFGVSQIIFGSLSDTFGRRRILLGGLAVYVLAMFGAALTGSFEMLLVMRFVQGIGGAAVRITTMAVVRDCFGGREMARVMSYVMIVFMIVPIVAPSVGQLIISYTDWHWIFILLGIVGAVLFLWALLRLKESLPADERIPLSVDSIVDGFRTVLTNRITCGYMIGLTMFTGVISAYVISVQQVFGEVYGLGDWLPIAFAATAGGIAVANFANGFFVRTFGMRRISHTAMIFFTVISAFGWVMALDAKVNFALDYALFSILLMMFAVIATNFTAISLEPMGNLAGTATAITGFVSTSVGALLGGGVGQLFNGTVQPLFAGFAVFGAISIVATLFAEKGKLFTHPGDSPQLDPGAAHL</sequence>
<feature type="transmembrane region" description="Helical" evidence="6">
    <location>
        <begin position="91"/>
        <end position="110"/>
    </location>
</feature>
<dbReference type="InterPro" id="IPR020846">
    <property type="entry name" value="MFS_dom"/>
</dbReference>
<dbReference type="PANTHER" id="PTHR23502">
    <property type="entry name" value="MAJOR FACILITATOR SUPERFAMILY"/>
    <property type="match status" value="1"/>
</dbReference>
<evidence type="ECO:0000313" key="9">
    <source>
        <dbReference type="Proteomes" id="UP000031368"/>
    </source>
</evidence>
<proteinExistence type="predicted"/>
<dbReference type="AlphaFoldDB" id="A0A0B4X0G2"/>
<dbReference type="GO" id="GO:0022857">
    <property type="term" value="F:transmembrane transporter activity"/>
    <property type="evidence" value="ECO:0007669"/>
    <property type="project" value="InterPro"/>
</dbReference>
<keyword evidence="3 6" id="KW-0812">Transmembrane</keyword>
<dbReference type="Proteomes" id="UP000031368">
    <property type="component" value="Chromosome"/>
</dbReference>
<dbReference type="EMBL" id="CP006877">
    <property type="protein sequence ID" value="AJD41424.1"/>
    <property type="molecule type" value="Genomic_DNA"/>
</dbReference>
<dbReference type="PANTHER" id="PTHR23502:SF132">
    <property type="entry name" value="POLYAMINE TRANSPORTER 2-RELATED"/>
    <property type="match status" value="1"/>
</dbReference>
<dbReference type="GO" id="GO:0005886">
    <property type="term" value="C:plasma membrane"/>
    <property type="evidence" value="ECO:0007669"/>
    <property type="project" value="TreeGrafter"/>
</dbReference>
<evidence type="ECO:0000259" key="7">
    <source>
        <dbReference type="PROSITE" id="PS50850"/>
    </source>
</evidence>
<feature type="transmembrane region" description="Helical" evidence="6">
    <location>
        <begin position="61"/>
        <end position="79"/>
    </location>
</feature>
<evidence type="ECO:0000256" key="3">
    <source>
        <dbReference type="ARBA" id="ARBA00022692"/>
    </source>
</evidence>
<feature type="domain" description="Major facilitator superfamily (MFS) profile" evidence="7">
    <location>
        <begin position="22"/>
        <end position="409"/>
    </location>
</feature>
<name>A0A0B4X0G2_9HYPH</name>
<dbReference type="SUPFAM" id="SSF103473">
    <property type="entry name" value="MFS general substrate transporter"/>
    <property type="match status" value="1"/>
</dbReference>
<dbReference type="Gene3D" id="1.20.1720.10">
    <property type="entry name" value="Multidrug resistance protein D"/>
    <property type="match status" value="1"/>
</dbReference>
<organism evidence="8 9">
    <name type="scientific">Rhizobium gallicum bv. gallicum R602sp</name>
    <dbReference type="NCBI Taxonomy" id="1041138"/>
    <lineage>
        <taxon>Bacteria</taxon>
        <taxon>Pseudomonadati</taxon>
        <taxon>Pseudomonadota</taxon>
        <taxon>Alphaproteobacteria</taxon>
        <taxon>Hyphomicrobiales</taxon>
        <taxon>Rhizobiaceae</taxon>
        <taxon>Rhizobium/Agrobacterium group</taxon>
        <taxon>Rhizobium</taxon>
    </lineage>
</organism>
<feature type="transmembrane region" description="Helical" evidence="6">
    <location>
        <begin position="385"/>
        <end position="404"/>
    </location>
</feature>
<keyword evidence="9" id="KW-1185">Reference proteome</keyword>
<feature type="transmembrane region" description="Helical" evidence="6">
    <location>
        <begin position="116"/>
        <end position="137"/>
    </location>
</feature>
<dbReference type="RefSeq" id="WP_039845024.1">
    <property type="nucleotide sequence ID" value="NZ_CP006877.1"/>
</dbReference>
<feature type="transmembrane region" description="Helical" evidence="6">
    <location>
        <begin position="149"/>
        <end position="172"/>
    </location>
</feature>
<comment type="subcellular location">
    <subcellularLocation>
        <location evidence="1">Membrane</location>
        <topology evidence="1">Multi-pass membrane protein</topology>
    </subcellularLocation>
</comment>
<feature type="transmembrane region" description="Helical" evidence="6">
    <location>
        <begin position="325"/>
        <end position="346"/>
    </location>
</feature>
<evidence type="ECO:0000256" key="4">
    <source>
        <dbReference type="ARBA" id="ARBA00022989"/>
    </source>
</evidence>
<feature type="transmembrane region" description="Helical" evidence="6">
    <location>
        <begin position="230"/>
        <end position="251"/>
    </location>
</feature>
<dbReference type="InterPro" id="IPR036259">
    <property type="entry name" value="MFS_trans_sf"/>
</dbReference>
<keyword evidence="2" id="KW-0813">Transport</keyword>
<dbReference type="HOGENOM" id="CLU_001265_47_0_5"/>
<feature type="transmembrane region" description="Helical" evidence="6">
    <location>
        <begin position="294"/>
        <end position="313"/>
    </location>
</feature>
<dbReference type="PROSITE" id="PS50850">
    <property type="entry name" value="MFS"/>
    <property type="match status" value="1"/>
</dbReference>
<feature type="transmembrane region" description="Helical" evidence="6">
    <location>
        <begin position="178"/>
        <end position="197"/>
    </location>
</feature>
<dbReference type="KEGG" id="rga:RGR602_CH02096"/>
<evidence type="ECO:0000256" key="6">
    <source>
        <dbReference type="SAM" id="Phobius"/>
    </source>
</evidence>
<dbReference type="CDD" id="cd17320">
    <property type="entry name" value="MFS_MdfA_MDR_like"/>
    <property type="match status" value="1"/>
</dbReference>
<evidence type="ECO:0000256" key="1">
    <source>
        <dbReference type="ARBA" id="ARBA00004141"/>
    </source>
</evidence>
<gene>
    <name evidence="8" type="ORF">RGR602_CH02096</name>
</gene>
<keyword evidence="4 6" id="KW-1133">Transmembrane helix</keyword>
<dbReference type="InterPro" id="IPR011701">
    <property type="entry name" value="MFS"/>
</dbReference>
<feature type="transmembrane region" description="Helical" evidence="6">
    <location>
        <begin position="21"/>
        <end position="41"/>
    </location>
</feature>
<feature type="transmembrane region" description="Helical" evidence="6">
    <location>
        <begin position="358"/>
        <end position="379"/>
    </location>
</feature>
<protein>
    <submittedName>
        <fullName evidence="8">Multidrug resistance transporter protein</fullName>
    </submittedName>
</protein>
<evidence type="ECO:0000313" key="8">
    <source>
        <dbReference type="EMBL" id="AJD41424.1"/>
    </source>
</evidence>